<evidence type="ECO:0000313" key="3">
    <source>
        <dbReference type="Proteomes" id="UP000069771"/>
    </source>
</evidence>
<keyword evidence="3" id="KW-1185">Reference proteome</keyword>
<feature type="domain" description="NAD-dependent epimerase/dehydratase" evidence="1">
    <location>
        <begin position="44"/>
        <end position="270"/>
    </location>
</feature>
<dbReference type="OrthoDB" id="9807212at2"/>
<dbReference type="EMBL" id="CP011391">
    <property type="protein sequence ID" value="AMK53205.1"/>
    <property type="molecule type" value="Genomic_DNA"/>
</dbReference>
<dbReference type="AlphaFoldDB" id="A0A140DRC8"/>
<dbReference type="STRING" id="1702221.AALO17_00710"/>
<dbReference type="Gene3D" id="3.40.50.720">
    <property type="entry name" value="NAD(P)-binding Rossmann-like Domain"/>
    <property type="match status" value="1"/>
</dbReference>
<dbReference type="Proteomes" id="UP000069771">
    <property type="component" value="Chromosome"/>
</dbReference>
<dbReference type="RefSeq" id="WP_067554045.1">
    <property type="nucleotide sequence ID" value="NZ_CANASY010000004.1"/>
</dbReference>
<dbReference type="InterPro" id="IPR001509">
    <property type="entry name" value="Epimerase_deHydtase"/>
</dbReference>
<proteinExistence type="predicted"/>
<dbReference type="GeneID" id="78476992"/>
<accession>A0A140DRC8</accession>
<dbReference type="SUPFAM" id="SSF51735">
    <property type="entry name" value="NAD(P)-binding Rossmann-fold domains"/>
    <property type="match status" value="1"/>
</dbReference>
<sequence>MCGTIDLFSHPCSDCAAHWLMAAAGRIWKQAAGRNEVSTKKICIITGAAGFLGNNIVRELQNRPDVELRCLLLPETSLESLQGLRYSLYFGSVTEPESLKEIFSIPSGALLYVIHCAGIVDRKPGYDPKVYAVNVQGTEIVARKTLEAGGRLIYISSVHAMPPGKGRQPMPPATVFDPDTVIGLYSKAKAEASRRVQALMKQGLDAVIIQPSGLIGPNDYDHTNMSEFFCEAASGKLPACVKAGYSFVDVRDAAQMIVAACTRGVSGQSYLAAGPTVSMMKLAVMAARISHTRPVALELPLDVVLAVTPVTALYYRLSGKKPLFTAFAVQTLESDSNFDVSKSVEDLGFSCRPLKETVTDIIRFQQGIFRLDADAILTPQGPVREKNGKSVWTKTALAAAAVPAAAWLMAGRRRKSGRSRR</sequence>
<organism evidence="2 3">
    <name type="scientific">Faecalibaculum rodentium</name>
    <dbReference type="NCBI Taxonomy" id="1702221"/>
    <lineage>
        <taxon>Bacteria</taxon>
        <taxon>Bacillati</taxon>
        <taxon>Bacillota</taxon>
        <taxon>Erysipelotrichia</taxon>
        <taxon>Erysipelotrichales</taxon>
        <taxon>Erysipelotrichaceae</taxon>
        <taxon>Faecalibaculum</taxon>
    </lineage>
</organism>
<dbReference type="PANTHER" id="PTHR48079:SF6">
    <property type="entry name" value="NAD(P)-BINDING DOMAIN-CONTAINING PROTEIN-RELATED"/>
    <property type="match status" value="1"/>
</dbReference>
<dbReference type="InterPro" id="IPR051783">
    <property type="entry name" value="NAD(P)-dependent_oxidoreduct"/>
</dbReference>
<dbReference type="PANTHER" id="PTHR48079">
    <property type="entry name" value="PROTEIN YEEZ"/>
    <property type="match status" value="1"/>
</dbReference>
<dbReference type="GO" id="GO:0004029">
    <property type="term" value="F:aldehyde dehydrogenase (NAD+) activity"/>
    <property type="evidence" value="ECO:0007669"/>
    <property type="project" value="TreeGrafter"/>
</dbReference>
<name>A0A140DRC8_9FIRM</name>
<dbReference type="InterPro" id="IPR036291">
    <property type="entry name" value="NAD(P)-bd_dom_sf"/>
</dbReference>
<protein>
    <recommendedName>
        <fullName evidence="1">NAD-dependent epimerase/dehydratase domain-containing protein</fullName>
    </recommendedName>
</protein>
<dbReference type="GO" id="GO:0005737">
    <property type="term" value="C:cytoplasm"/>
    <property type="evidence" value="ECO:0007669"/>
    <property type="project" value="TreeGrafter"/>
</dbReference>
<evidence type="ECO:0000259" key="1">
    <source>
        <dbReference type="Pfam" id="PF01370"/>
    </source>
</evidence>
<gene>
    <name evidence="2" type="ORF">AALO17_00710</name>
</gene>
<dbReference type="KEGG" id="fro:AALO17_00710"/>
<dbReference type="Pfam" id="PF01370">
    <property type="entry name" value="Epimerase"/>
    <property type="match status" value="1"/>
</dbReference>
<evidence type="ECO:0000313" key="2">
    <source>
        <dbReference type="EMBL" id="AMK53205.1"/>
    </source>
</evidence>
<reference evidence="2 3" key="1">
    <citation type="journal article" date="2016" name="Gut Pathog.">
        <title>Whole genome sequencing of "Faecalibaculum rodentium" ALO17, isolated from C57BL/6J laboratory mouse feces.</title>
        <authorList>
            <person name="Lim S."/>
            <person name="Chang D.H."/>
            <person name="Ahn S."/>
            <person name="Kim B.C."/>
        </authorList>
    </citation>
    <scope>NUCLEOTIDE SEQUENCE [LARGE SCALE GENOMIC DNA]</scope>
    <source>
        <strain evidence="2 3">Alo17</strain>
    </source>
</reference>